<gene>
    <name evidence="1" type="ORF">LCGC14_1983450</name>
</gene>
<name>A0A0F9F847_9ZZZZ</name>
<reference evidence="1" key="1">
    <citation type="journal article" date="2015" name="Nature">
        <title>Complex archaea that bridge the gap between prokaryotes and eukaryotes.</title>
        <authorList>
            <person name="Spang A."/>
            <person name="Saw J.H."/>
            <person name="Jorgensen S.L."/>
            <person name="Zaremba-Niedzwiedzka K."/>
            <person name="Martijn J."/>
            <person name="Lind A.E."/>
            <person name="van Eijk R."/>
            <person name="Schleper C."/>
            <person name="Guy L."/>
            <person name="Ettema T.J."/>
        </authorList>
    </citation>
    <scope>NUCLEOTIDE SEQUENCE</scope>
</reference>
<evidence type="ECO:0008006" key="2">
    <source>
        <dbReference type="Google" id="ProtNLM"/>
    </source>
</evidence>
<sequence>MRFLCKTDLYFLMIRVLGYREDDPPDNPRVDPKFHGWLCGELEKPINTIYLLPRDHTKSTTAGVCRVIQRVLKIVNISILLASRTLGRSKALMGEIRAHLSNVALIFLFPDRLVADPVNSSKKGKFKWTDEGLKVKCTRVRSDDTVWVTGIGKTITGFHPDEIVLDDIIDQETVATETQSNKSKMWWEYLQPIASTRCIFTVLGTFYDDFDLYHELLAKIDKEIQEKGSARFRVIKRPVEDSEAMDGSGKFLYSYYNQTHLAEKREDIANDRVFFNQYYNVTRTDTDKIFRLNYQEYEKYPGELHQYERICTVDPGFSKSKSADNTGITICLYDLRNRVWVELSKRYKVTVVELLNLLYTFDEEYNFDSIGIESGTWQDAIQDIFDYIISSEGRKVLPIFPLKTGTHVDAKYRRIVGTAGYLDKGIVRLRGDTDKDEGYTADLKTEMYYFSSNSRQKDDVLDSFAMQKLIHIWGDVEEEIVKKKTLSPEEELEQWRKQFDTVGLALARKRKSQKILARW</sequence>
<comment type="caution">
    <text evidence="1">The sequence shown here is derived from an EMBL/GenBank/DDBJ whole genome shotgun (WGS) entry which is preliminary data.</text>
</comment>
<proteinExistence type="predicted"/>
<protein>
    <recommendedName>
        <fullName evidence="2">Terminase large subunit gp17-like C-terminal domain-containing protein</fullName>
    </recommendedName>
</protein>
<dbReference type="Gene3D" id="3.40.50.300">
    <property type="entry name" value="P-loop containing nucleotide triphosphate hydrolases"/>
    <property type="match status" value="1"/>
</dbReference>
<dbReference type="AlphaFoldDB" id="A0A0F9F847"/>
<accession>A0A0F9F847</accession>
<dbReference type="EMBL" id="LAZR01022241">
    <property type="protein sequence ID" value="KKL82569.1"/>
    <property type="molecule type" value="Genomic_DNA"/>
</dbReference>
<dbReference type="Gene3D" id="3.30.420.240">
    <property type="match status" value="1"/>
</dbReference>
<evidence type="ECO:0000313" key="1">
    <source>
        <dbReference type="EMBL" id="KKL82569.1"/>
    </source>
</evidence>
<dbReference type="InterPro" id="IPR027417">
    <property type="entry name" value="P-loop_NTPase"/>
</dbReference>
<organism evidence="1">
    <name type="scientific">marine sediment metagenome</name>
    <dbReference type="NCBI Taxonomy" id="412755"/>
    <lineage>
        <taxon>unclassified sequences</taxon>
        <taxon>metagenomes</taxon>
        <taxon>ecological metagenomes</taxon>
    </lineage>
</organism>